<dbReference type="RefSeq" id="WP_154780942.1">
    <property type="nucleotide sequence ID" value="NZ_WMBC01000016.1"/>
</dbReference>
<dbReference type="FunFam" id="1.10.287.130:FF:000008">
    <property type="entry name" value="Two-component sensor histidine kinase"/>
    <property type="match status" value="1"/>
</dbReference>
<evidence type="ECO:0000256" key="5">
    <source>
        <dbReference type="ARBA" id="ARBA00022553"/>
    </source>
</evidence>
<dbReference type="InterPro" id="IPR003661">
    <property type="entry name" value="HisK_dim/P_dom"/>
</dbReference>
<dbReference type="PROSITE" id="PS50109">
    <property type="entry name" value="HIS_KIN"/>
    <property type="match status" value="1"/>
</dbReference>
<dbReference type="InterPro" id="IPR050351">
    <property type="entry name" value="BphY/WalK/GraS-like"/>
</dbReference>
<evidence type="ECO:0000256" key="1">
    <source>
        <dbReference type="ARBA" id="ARBA00000085"/>
    </source>
</evidence>
<evidence type="ECO:0000256" key="6">
    <source>
        <dbReference type="ARBA" id="ARBA00022679"/>
    </source>
</evidence>
<evidence type="ECO:0000256" key="8">
    <source>
        <dbReference type="ARBA" id="ARBA00022777"/>
    </source>
</evidence>
<evidence type="ECO:0000256" key="2">
    <source>
        <dbReference type="ARBA" id="ARBA00004236"/>
    </source>
</evidence>
<evidence type="ECO:0000256" key="4">
    <source>
        <dbReference type="ARBA" id="ARBA00022475"/>
    </source>
</evidence>
<comment type="subcellular location">
    <subcellularLocation>
        <location evidence="2">Cell membrane</location>
    </subcellularLocation>
</comment>
<evidence type="ECO:0000256" key="3">
    <source>
        <dbReference type="ARBA" id="ARBA00012438"/>
    </source>
</evidence>
<evidence type="ECO:0000256" key="13">
    <source>
        <dbReference type="SAM" id="Phobius"/>
    </source>
</evidence>
<evidence type="ECO:0000256" key="11">
    <source>
        <dbReference type="ARBA" id="ARBA00023136"/>
    </source>
</evidence>
<dbReference type="InterPro" id="IPR036097">
    <property type="entry name" value="HisK_dim/P_sf"/>
</dbReference>
<keyword evidence="5" id="KW-0597">Phosphoprotein</keyword>
<dbReference type="InterPro" id="IPR005467">
    <property type="entry name" value="His_kinase_dom"/>
</dbReference>
<dbReference type="EC" id="2.7.13.3" evidence="3"/>
<evidence type="ECO:0000313" key="15">
    <source>
        <dbReference type="EMBL" id="MTD62569.1"/>
    </source>
</evidence>
<dbReference type="Gene3D" id="1.10.287.130">
    <property type="match status" value="1"/>
</dbReference>
<dbReference type="Pfam" id="PF16736">
    <property type="entry name" value="sCache_like"/>
    <property type="match status" value="1"/>
</dbReference>
<keyword evidence="9" id="KW-0067">ATP-binding</keyword>
<dbReference type="FunFam" id="3.30.565.10:FF:000006">
    <property type="entry name" value="Sensor histidine kinase WalK"/>
    <property type="match status" value="1"/>
</dbReference>
<protein>
    <recommendedName>
        <fullName evidence="3">histidine kinase</fullName>
        <ecNumber evidence="3">2.7.13.3</ecNumber>
    </recommendedName>
</protein>
<keyword evidence="11 13" id="KW-0472">Membrane</keyword>
<dbReference type="PANTHER" id="PTHR45453:SF1">
    <property type="entry name" value="PHOSPHATE REGULON SENSOR PROTEIN PHOR"/>
    <property type="match status" value="1"/>
</dbReference>
<dbReference type="GO" id="GO:0005524">
    <property type="term" value="F:ATP binding"/>
    <property type="evidence" value="ECO:0007669"/>
    <property type="project" value="UniProtKB-KW"/>
</dbReference>
<reference evidence="15 16" key="1">
    <citation type="submission" date="2019-11" db="EMBL/GenBank/DDBJ databases">
        <title>Draft genome sequence of Blautia luti DSM 14534T, isolated from human stool.</title>
        <authorList>
            <person name="Ortiz R."/>
            <person name="Melis-Arcos F."/>
            <person name="Covarrubias P."/>
            <person name="Cardenas J.P."/>
            <person name="Perez-Donoso J."/>
            <person name="Almonacid D."/>
        </authorList>
    </citation>
    <scope>NUCLEOTIDE SEQUENCE [LARGE SCALE GENOMIC DNA]</scope>
    <source>
        <strain evidence="15 16">DSM 14534</strain>
    </source>
</reference>
<keyword evidence="4" id="KW-1003">Cell membrane</keyword>
<proteinExistence type="predicted"/>
<sequence>MKQRIFSHTSFLIILSVILTFLAAGTVMYNRYDLYMKQGVRDEVAYIRTGLEEDGEGFLTSKVGDATSSRITLLGKDGSVLFDSIEDPSEMENHSNRPEFIEAEKNGFSEMVRYSDTLSKQTFYYAVRLDDGQILRVAKTTDSLLMTMVSSFLLLGGLVCVILMIEIFLVQKQTRKLIEPINQIDLEQPLNDVCYEELRPLLFRLDQQNRQIQKQLEDLKNAESVRKEFTANVSHELKTPLMSISGYAELMMNGMVPSDKVQDFSGRIYHESERLSNLVADIIQLSRLDEKNGETMFEPVDIGELGQDVINNLQNCAGKKQIELKYSGGSAKVEGVRHVLYEMLYNITDNAIRYTPEGGEVKVFVGKLNGKPYFRVEDNGIGIPESEQQRIFERFYRVDKSHSRETGGTGLGLSIVKHGAVLHHAKILLDSEPGRGTKMEILFNQIK</sequence>
<dbReference type="SMART" id="SM00387">
    <property type="entry name" value="HATPase_c"/>
    <property type="match status" value="1"/>
</dbReference>
<dbReference type="GO" id="GO:0004721">
    <property type="term" value="F:phosphoprotein phosphatase activity"/>
    <property type="evidence" value="ECO:0007669"/>
    <property type="project" value="TreeGrafter"/>
</dbReference>
<evidence type="ECO:0000256" key="9">
    <source>
        <dbReference type="ARBA" id="ARBA00022840"/>
    </source>
</evidence>
<organism evidence="15 16">
    <name type="scientific">Blautia luti DSM 14534 = JCM 17040</name>
    <dbReference type="NCBI Taxonomy" id="649762"/>
    <lineage>
        <taxon>Bacteria</taxon>
        <taxon>Bacillati</taxon>
        <taxon>Bacillota</taxon>
        <taxon>Clostridia</taxon>
        <taxon>Lachnospirales</taxon>
        <taxon>Lachnospiraceae</taxon>
        <taxon>Blautia</taxon>
    </lineage>
</organism>
<dbReference type="PANTHER" id="PTHR45453">
    <property type="entry name" value="PHOSPHATE REGULON SENSOR PROTEIN PHOR"/>
    <property type="match status" value="1"/>
</dbReference>
<keyword evidence="6" id="KW-0808">Transferase</keyword>
<dbReference type="Pfam" id="PF02518">
    <property type="entry name" value="HATPase_c"/>
    <property type="match status" value="1"/>
</dbReference>
<dbReference type="Proteomes" id="UP000437824">
    <property type="component" value="Unassembled WGS sequence"/>
</dbReference>
<feature type="domain" description="Histidine kinase" evidence="14">
    <location>
        <begin position="232"/>
        <end position="447"/>
    </location>
</feature>
<dbReference type="InterPro" id="IPR031967">
    <property type="entry name" value="PhoR_single_Cache-like_dom"/>
</dbReference>
<dbReference type="SMART" id="SM00388">
    <property type="entry name" value="HisKA"/>
    <property type="match status" value="1"/>
</dbReference>
<keyword evidence="13" id="KW-0812">Transmembrane</keyword>
<evidence type="ECO:0000256" key="7">
    <source>
        <dbReference type="ARBA" id="ARBA00022741"/>
    </source>
</evidence>
<keyword evidence="7" id="KW-0547">Nucleotide-binding</keyword>
<accession>A0A844GMG3</accession>
<keyword evidence="10" id="KW-0902">Two-component regulatory system</keyword>
<comment type="caution">
    <text evidence="15">The sequence shown here is derived from an EMBL/GenBank/DDBJ whole genome shotgun (WGS) entry which is preliminary data.</text>
</comment>
<dbReference type="InterPro" id="IPR003594">
    <property type="entry name" value="HATPase_dom"/>
</dbReference>
<feature type="coiled-coil region" evidence="12">
    <location>
        <begin position="202"/>
        <end position="232"/>
    </location>
</feature>
<dbReference type="Pfam" id="PF00512">
    <property type="entry name" value="HisKA"/>
    <property type="match status" value="1"/>
</dbReference>
<comment type="catalytic activity">
    <reaction evidence="1">
        <text>ATP + protein L-histidine = ADP + protein N-phospho-L-histidine.</text>
        <dbReference type="EC" id="2.7.13.3"/>
    </reaction>
</comment>
<dbReference type="CDD" id="cd00075">
    <property type="entry name" value="HATPase"/>
    <property type="match status" value="1"/>
</dbReference>
<dbReference type="InterPro" id="IPR004358">
    <property type="entry name" value="Sig_transdc_His_kin-like_C"/>
</dbReference>
<dbReference type="PRINTS" id="PR00344">
    <property type="entry name" value="BCTRLSENSOR"/>
</dbReference>
<dbReference type="SUPFAM" id="SSF47384">
    <property type="entry name" value="Homodimeric domain of signal transducing histidine kinase"/>
    <property type="match status" value="1"/>
</dbReference>
<dbReference type="SUPFAM" id="SSF55874">
    <property type="entry name" value="ATPase domain of HSP90 chaperone/DNA topoisomerase II/histidine kinase"/>
    <property type="match status" value="1"/>
</dbReference>
<keyword evidence="13" id="KW-1133">Transmembrane helix</keyword>
<dbReference type="Gene3D" id="3.30.565.10">
    <property type="entry name" value="Histidine kinase-like ATPase, C-terminal domain"/>
    <property type="match status" value="1"/>
</dbReference>
<gene>
    <name evidence="15" type="ORF">GKZ57_15320</name>
</gene>
<dbReference type="EMBL" id="WMBC01000016">
    <property type="protein sequence ID" value="MTD62569.1"/>
    <property type="molecule type" value="Genomic_DNA"/>
</dbReference>
<evidence type="ECO:0000259" key="14">
    <source>
        <dbReference type="PROSITE" id="PS50109"/>
    </source>
</evidence>
<dbReference type="CDD" id="cd00082">
    <property type="entry name" value="HisKA"/>
    <property type="match status" value="1"/>
</dbReference>
<dbReference type="GO" id="GO:0005886">
    <property type="term" value="C:plasma membrane"/>
    <property type="evidence" value="ECO:0007669"/>
    <property type="project" value="UniProtKB-SubCell"/>
</dbReference>
<evidence type="ECO:0000256" key="12">
    <source>
        <dbReference type="SAM" id="Coils"/>
    </source>
</evidence>
<keyword evidence="12" id="KW-0175">Coiled coil</keyword>
<keyword evidence="8 15" id="KW-0418">Kinase</keyword>
<dbReference type="InterPro" id="IPR036890">
    <property type="entry name" value="HATPase_C_sf"/>
</dbReference>
<evidence type="ECO:0000313" key="16">
    <source>
        <dbReference type="Proteomes" id="UP000437824"/>
    </source>
</evidence>
<name>A0A844GMG3_9FIRM</name>
<dbReference type="GO" id="GO:0000155">
    <property type="term" value="F:phosphorelay sensor kinase activity"/>
    <property type="evidence" value="ECO:0007669"/>
    <property type="project" value="InterPro"/>
</dbReference>
<feature type="transmembrane region" description="Helical" evidence="13">
    <location>
        <begin position="144"/>
        <end position="169"/>
    </location>
</feature>
<feature type="transmembrane region" description="Helical" evidence="13">
    <location>
        <begin position="12"/>
        <end position="32"/>
    </location>
</feature>
<evidence type="ECO:0000256" key="10">
    <source>
        <dbReference type="ARBA" id="ARBA00023012"/>
    </source>
</evidence>
<dbReference type="GO" id="GO:0016036">
    <property type="term" value="P:cellular response to phosphate starvation"/>
    <property type="evidence" value="ECO:0007669"/>
    <property type="project" value="TreeGrafter"/>
</dbReference>
<dbReference type="AlphaFoldDB" id="A0A844GMG3"/>